<reference evidence="1 2" key="1">
    <citation type="journal article" date="2015" name="Stand. Genomic Sci.">
        <title>Genomic Encyclopedia of Bacterial and Archaeal Type Strains, Phase III: the genomes of soil and plant-associated and newly described type strains.</title>
        <authorList>
            <person name="Whitman W.B."/>
            <person name="Woyke T."/>
            <person name="Klenk H.P."/>
            <person name="Zhou Y."/>
            <person name="Lilburn T.G."/>
            <person name="Beck B.J."/>
            <person name="De Vos P."/>
            <person name="Vandamme P."/>
            <person name="Eisen J.A."/>
            <person name="Garrity G."/>
            <person name="Hugenholtz P."/>
            <person name="Kyrpides N.C."/>
        </authorList>
    </citation>
    <scope>NUCLEOTIDE SEQUENCE [LARGE SCALE GENOMIC DNA]</scope>
    <source>
        <strain evidence="1 2">CGMCC 1.10822</strain>
    </source>
</reference>
<keyword evidence="1" id="KW-0489">Methyltransferase</keyword>
<dbReference type="Pfam" id="PF13489">
    <property type="entry name" value="Methyltransf_23"/>
    <property type="match status" value="1"/>
</dbReference>
<dbReference type="Proteomes" id="UP000318431">
    <property type="component" value="Unassembled WGS sequence"/>
</dbReference>
<dbReference type="AlphaFoldDB" id="A0A562RK28"/>
<dbReference type="RefSeq" id="WP_158643062.1">
    <property type="nucleotide sequence ID" value="NZ_VLLB01000001.1"/>
</dbReference>
<dbReference type="GO" id="GO:0008168">
    <property type="term" value="F:methyltransferase activity"/>
    <property type="evidence" value="ECO:0007669"/>
    <property type="project" value="UniProtKB-KW"/>
</dbReference>
<dbReference type="EMBL" id="VLLB01000001">
    <property type="protein sequence ID" value="TWI69398.1"/>
    <property type="molecule type" value="Genomic_DNA"/>
</dbReference>
<dbReference type="OrthoDB" id="9809392at2"/>
<protein>
    <submittedName>
        <fullName evidence="1">Methyltransferase family protein</fullName>
    </submittedName>
</protein>
<organism evidence="1 2">
    <name type="scientific">Pseudoduganella lurida</name>
    <dbReference type="NCBI Taxonomy" id="1036180"/>
    <lineage>
        <taxon>Bacteria</taxon>
        <taxon>Pseudomonadati</taxon>
        <taxon>Pseudomonadota</taxon>
        <taxon>Betaproteobacteria</taxon>
        <taxon>Burkholderiales</taxon>
        <taxon>Oxalobacteraceae</taxon>
        <taxon>Telluria group</taxon>
        <taxon>Pseudoduganella</taxon>
    </lineage>
</organism>
<dbReference type="PANTHER" id="PTHR42912">
    <property type="entry name" value="METHYLTRANSFERASE"/>
    <property type="match status" value="1"/>
</dbReference>
<name>A0A562RK28_9BURK</name>
<sequence>MSVDAHPEQLLQRLAGAGIAHATGNDRHAAPGAPALCAALLGALLPTPAETLDVLDAGCGEGACGSLLQPYARELTGVDRAPARLAVARERGGYDALQEAELTAWLAGHPATYDLVVAADVLRHFGDLHGVLRAAATALRPFGQLLFTVQEAPGASVTRYLLQPNGRYSHAEAHVRGALDAAGFTVAVVSRITLGTQQQGQQLQRGGLLVAAFRRSA</sequence>
<dbReference type="SUPFAM" id="SSF53335">
    <property type="entry name" value="S-adenosyl-L-methionine-dependent methyltransferases"/>
    <property type="match status" value="1"/>
</dbReference>
<dbReference type="Gene3D" id="3.40.50.150">
    <property type="entry name" value="Vaccinia Virus protein VP39"/>
    <property type="match status" value="1"/>
</dbReference>
<dbReference type="InterPro" id="IPR029063">
    <property type="entry name" value="SAM-dependent_MTases_sf"/>
</dbReference>
<proteinExistence type="predicted"/>
<dbReference type="InterPro" id="IPR050508">
    <property type="entry name" value="Methyltransf_Superfamily"/>
</dbReference>
<evidence type="ECO:0000313" key="2">
    <source>
        <dbReference type="Proteomes" id="UP000318431"/>
    </source>
</evidence>
<keyword evidence="1" id="KW-0808">Transferase</keyword>
<evidence type="ECO:0000313" key="1">
    <source>
        <dbReference type="EMBL" id="TWI69398.1"/>
    </source>
</evidence>
<gene>
    <name evidence="1" type="ORF">IP91_00466</name>
</gene>
<dbReference type="CDD" id="cd02440">
    <property type="entry name" value="AdoMet_MTases"/>
    <property type="match status" value="1"/>
</dbReference>
<comment type="caution">
    <text evidence="1">The sequence shown here is derived from an EMBL/GenBank/DDBJ whole genome shotgun (WGS) entry which is preliminary data.</text>
</comment>
<keyword evidence="2" id="KW-1185">Reference proteome</keyword>
<accession>A0A562RK28</accession>
<dbReference type="GO" id="GO:0032259">
    <property type="term" value="P:methylation"/>
    <property type="evidence" value="ECO:0007669"/>
    <property type="project" value="UniProtKB-KW"/>
</dbReference>